<dbReference type="InterPro" id="IPR000182">
    <property type="entry name" value="GNAT_dom"/>
</dbReference>
<dbReference type="Gene3D" id="3.40.630.30">
    <property type="match status" value="1"/>
</dbReference>
<dbReference type="EMBL" id="PFIC01000087">
    <property type="protein sequence ID" value="PIX17443.1"/>
    <property type="molecule type" value="Genomic_DNA"/>
</dbReference>
<protein>
    <submittedName>
        <fullName evidence="2">N-acetyltransferase</fullName>
    </submittedName>
</protein>
<evidence type="ECO:0000313" key="2">
    <source>
        <dbReference type="EMBL" id="PIX17443.1"/>
    </source>
</evidence>
<keyword evidence="2" id="KW-0808">Transferase</keyword>
<evidence type="ECO:0000313" key="3">
    <source>
        <dbReference type="Proteomes" id="UP000229297"/>
    </source>
</evidence>
<organism evidence="2 3">
    <name type="scientific">Candidatus Desantisbacteria bacterium CG_4_8_14_3_um_filter_40_12</name>
    <dbReference type="NCBI Taxonomy" id="1974545"/>
    <lineage>
        <taxon>Bacteria</taxon>
        <taxon>Candidatus Desantisiibacteriota</taxon>
    </lineage>
</organism>
<reference evidence="3" key="1">
    <citation type="submission" date="2017-09" db="EMBL/GenBank/DDBJ databases">
        <title>Depth-based differentiation of microbial function through sediment-hosted aquifers and enrichment of novel symbionts in the deep terrestrial subsurface.</title>
        <authorList>
            <person name="Probst A.J."/>
            <person name="Ladd B."/>
            <person name="Jarett J.K."/>
            <person name="Geller-Mcgrath D.E."/>
            <person name="Sieber C.M.K."/>
            <person name="Emerson J.B."/>
            <person name="Anantharaman K."/>
            <person name="Thomas B.C."/>
            <person name="Malmstrom R."/>
            <person name="Stieglmeier M."/>
            <person name="Klingl A."/>
            <person name="Woyke T."/>
            <person name="Ryan C.M."/>
            <person name="Banfield J.F."/>
        </authorList>
    </citation>
    <scope>NUCLEOTIDE SEQUENCE [LARGE SCALE GENOMIC DNA]</scope>
</reference>
<dbReference type="PANTHER" id="PTHR43415:SF3">
    <property type="entry name" value="GNAT-FAMILY ACETYLTRANSFERASE"/>
    <property type="match status" value="1"/>
</dbReference>
<dbReference type="SUPFAM" id="SSF55729">
    <property type="entry name" value="Acyl-CoA N-acyltransferases (Nat)"/>
    <property type="match status" value="1"/>
</dbReference>
<accession>A0A2M7JDI7</accession>
<dbReference type="Pfam" id="PF13302">
    <property type="entry name" value="Acetyltransf_3"/>
    <property type="match status" value="1"/>
</dbReference>
<name>A0A2M7JDI7_9BACT</name>
<proteinExistence type="predicted"/>
<dbReference type="InterPro" id="IPR016181">
    <property type="entry name" value="Acyl_CoA_acyltransferase"/>
</dbReference>
<gene>
    <name evidence="2" type="ORF">COZ71_03290</name>
</gene>
<dbReference type="GO" id="GO:0016747">
    <property type="term" value="F:acyltransferase activity, transferring groups other than amino-acyl groups"/>
    <property type="evidence" value="ECO:0007669"/>
    <property type="project" value="InterPro"/>
</dbReference>
<feature type="domain" description="N-acetyltransferase" evidence="1">
    <location>
        <begin position="20"/>
        <end position="180"/>
    </location>
</feature>
<sequence>MSKNSFEPFLDGKNIYLRGVRIDDVSGNYYNWMNDCEVNQYLESRFYPWSKEKLLEYVNRINSDPDYVFLAIIQKEDNIHVGNIKLGPINWIHRVTDIGIIIGEKSIWGKGYATEAINLVTDYAFKKLNLHKLTAGCYKENIGSQKAFEKNGYVIEGVRKSHYFLNGNYTDLILMGIINEK</sequence>
<dbReference type="PROSITE" id="PS51186">
    <property type="entry name" value="GNAT"/>
    <property type="match status" value="1"/>
</dbReference>
<evidence type="ECO:0000259" key="1">
    <source>
        <dbReference type="PROSITE" id="PS51186"/>
    </source>
</evidence>
<comment type="caution">
    <text evidence="2">The sequence shown here is derived from an EMBL/GenBank/DDBJ whole genome shotgun (WGS) entry which is preliminary data.</text>
</comment>
<dbReference type="AlphaFoldDB" id="A0A2M7JDI7"/>
<dbReference type="PANTHER" id="PTHR43415">
    <property type="entry name" value="SPERMIDINE N(1)-ACETYLTRANSFERASE"/>
    <property type="match status" value="1"/>
</dbReference>
<dbReference type="Proteomes" id="UP000229297">
    <property type="component" value="Unassembled WGS sequence"/>
</dbReference>